<dbReference type="RefSeq" id="WP_215624687.1">
    <property type="nucleotide sequence ID" value="NZ_CP067089.2"/>
</dbReference>
<dbReference type="Gene3D" id="1.10.357.10">
    <property type="entry name" value="Tetracycline Repressor, domain 2"/>
    <property type="match status" value="1"/>
</dbReference>
<sequence length="196" mass="22572">MAGKSPTQRQLRAIAGKNHIFEVAISLIKRNGFEQTGVSDICREAGVSTGAFYHYFKSKQDILFELYIRADRFFERNVDAWVRSRDPAVQVMEYMALYIHFVRLEGVDITRNLYNPGNTLFLKQDRSMLTLLEGIISRGQEKGAISKRLGPPEWVRFIFSVLRGLALDWALYKGAYDIEERAKSHIECVGDYLKKQ</sequence>
<dbReference type="SUPFAM" id="SSF46689">
    <property type="entry name" value="Homeodomain-like"/>
    <property type="match status" value="1"/>
</dbReference>
<feature type="DNA-binding region" description="H-T-H motif" evidence="4">
    <location>
        <begin position="37"/>
        <end position="56"/>
    </location>
</feature>
<dbReference type="KEGG" id="bhc:JFL75_10435"/>
<dbReference type="PANTHER" id="PTHR47506:SF6">
    <property type="entry name" value="HTH-TYPE TRANSCRIPTIONAL REPRESSOR NEMR"/>
    <property type="match status" value="1"/>
</dbReference>
<dbReference type="InterPro" id="IPR001647">
    <property type="entry name" value="HTH_TetR"/>
</dbReference>
<evidence type="ECO:0000313" key="6">
    <source>
        <dbReference type="EMBL" id="QQO07382.1"/>
    </source>
</evidence>
<dbReference type="InterPro" id="IPR009057">
    <property type="entry name" value="Homeodomain-like_sf"/>
</dbReference>
<proteinExistence type="predicted"/>
<keyword evidence="1" id="KW-0805">Transcription regulation</keyword>
<dbReference type="EMBL" id="CP067089">
    <property type="protein sequence ID" value="QQO07382.1"/>
    <property type="molecule type" value="Genomic_DNA"/>
</dbReference>
<evidence type="ECO:0000256" key="3">
    <source>
        <dbReference type="ARBA" id="ARBA00023163"/>
    </source>
</evidence>
<dbReference type="Pfam" id="PF00440">
    <property type="entry name" value="TetR_N"/>
    <property type="match status" value="1"/>
</dbReference>
<reference evidence="6" key="1">
    <citation type="submission" date="2021-01" db="EMBL/GenBank/DDBJ databases">
        <title>Description of Breznakiella homolactica.</title>
        <authorList>
            <person name="Song Y."/>
            <person name="Brune A."/>
        </authorList>
    </citation>
    <scope>NUCLEOTIDE SEQUENCE</scope>
    <source>
        <strain evidence="6">RmG30</strain>
    </source>
</reference>
<evidence type="ECO:0000256" key="2">
    <source>
        <dbReference type="ARBA" id="ARBA00023125"/>
    </source>
</evidence>
<gene>
    <name evidence="6" type="ORF">JFL75_10435</name>
</gene>
<accession>A0A7T8B8H1</accession>
<evidence type="ECO:0000313" key="7">
    <source>
        <dbReference type="Proteomes" id="UP000595917"/>
    </source>
</evidence>
<feature type="domain" description="HTH tetR-type" evidence="5">
    <location>
        <begin position="14"/>
        <end position="74"/>
    </location>
</feature>
<evidence type="ECO:0000256" key="1">
    <source>
        <dbReference type="ARBA" id="ARBA00023015"/>
    </source>
</evidence>
<dbReference type="PANTHER" id="PTHR47506">
    <property type="entry name" value="TRANSCRIPTIONAL REGULATORY PROTEIN"/>
    <property type="match status" value="1"/>
</dbReference>
<protein>
    <submittedName>
        <fullName evidence="6">TetR/AcrR family transcriptional regulator</fullName>
    </submittedName>
</protein>
<dbReference type="GO" id="GO:0003677">
    <property type="term" value="F:DNA binding"/>
    <property type="evidence" value="ECO:0007669"/>
    <property type="project" value="UniProtKB-UniRule"/>
</dbReference>
<dbReference type="SUPFAM" id="SSF48498">
    <property type="entry name" value="Tetracyclin repressor-like, C-terminal domain"/>
    <property type="match status" value="1"/>
</dbReference>
<dbReference type="Proteomes" id="UP000595917">
    <property type="component" value="Chromosome"/>
</dbReference>
<evidence type="ECO:0000259" key="5">
    <source>
        <dbReference type="PROSITE" id="PS50977"/>
    </source>
</evidence>
<dbReference type="PROSITE" id="PS50977">
    <property type="entry name" value="HTH_TETR_2"/>
    <property type="match status" value="1"/>
</dbReference>
<keyword evidence="3" id="KW-0804">Transcription</keyword>
<dbReference type="AlphaFoldDB" id="A0A7T8B8H1"/>
<evidence type="ECO:0000256" key="4">
    <source>
        <dbReference type="PROSITE-ProRule" id="PRU00335"/>
    </source>
</evidence>
<dbReference type="InterPro" id="IPR036271">
    <property type="entry name" value="Tet_transcr_reg_TetR-rel_C_sf"/>
</dbReference>
<keyword evidence="2 4" id="KW-0238">DNA-binding</keyword>
<keyword evidence="7" id="KW-1185">Reference proteome</keyword>
<name>A0A7T8B8H1_9SPIR</name>
<dbReference type="PRINTS" id="PR00455">
    <property type="entry name" value="HTHTETR"/>
</dbReference>
<organism evidence="6 7">
    <name type="scientific">Breznakiella homolactica</name>
    <dbReference type="NCBI Taxonomy" id="2798577"/>
    <lineage>
        <taxon>Bacteria</taxon>
        <taxon>Pseudomonadati</taxon>
        <taxon>Spirochaetota</taxon>
        <taxon>Spirochaetia</taxon>
        <taxon>Spirochaetales</taxon>
        <taxon>Breznakiellaceae</taxon>
        <taxon>Breznakiella</taxon>
    </lineage>
</organism>